<accession>A0A2T4Q047</accession>
<dbReference type="InterPro" id="IPR003439">
    <property type="entry name" value="ABC_transporter-like_ATP-bd"/>
</dbReference>
<evidence type="ECO:0000313" key="3">
    <source>
        <dbReference type="EMBL" id="PTI50916.1"/>
    </source>
</evidence>
<keyword evidence="3" id="KW-0067">ATP-binding</keyword>
<dbReference type="InterPro" id="IPR050683">
    <property type="entry name" value="Bact_Polysacc_Export_ATP-bd"/>
</dbReference>
<dbReference type="RefSeq" id="WP_107532903.1">
    <property type="nucleotide sequence ID" value="NZ_JBLGEG010000006.1"/>
</dbReference>
<dbReference type="STRING" id="1194526.A284_04635"/>
<feature type="transmembrane region" description="Helical" evidence="1">
    <location>
        <begin position="278"/>
        <end position="301"/>
    </location>
</feature>
<dbReference type="Gene3D" id="3.40.50.300">
    <property type="entry name" value="P-loop containing nucleotide triphosphate hydrolases"/>
    <property type="match status" value="1"/>
</dbReference>
<evidence type="ECO:0000256" key="1">
    <source>
        <dbReference type="SAM" id="Phobius"/>
    </source>
</evidence>
<organism evidence="3 4">
    <name type="scientific">Staphylococcus warneri</name>
    <dbReference type="NCBI Taxonomy" id="1292"/>
    <lineage>
        <taxon>Bacteria</taxon>
        <taxon>Bacillati</taxon>
        <taxon>Bacillota</taxon>
        <taxon>Bacilli</taxon>
        <taxon>Bacillales</taxon>
        <taxon>Staphylococcaceae</taxon>
        <taxon>Staphylococcus</taxon>
    </lineage>
</organism>
<name>A0A2T4Q047_STAWA</name>
<proteinExistence type="predicted"/>
<dbReference type="InterPro" id="IPR053989">
    <property type="entry name" value="TagH_SH3-like"/>
</dbReference>
<dbReference type="Proteomes" id="UP000240717">
    <property type="component" value="Unassembled WGS sequence"/>
</dbReference>
<keyword evidence="1" id="KW-1133">Transmembrane helix</keyword>
<dbReference type="GO" id="GO:0005524">
    <property type="term" value="F:ATP binding"/>
    <property type="evidence" value="ECO:0007669"/>
    <property type="project" value="UniProtKB-KW"/>
</dbReference>
<keyword evidence="1" id="KW-0812">Transmembrane</keyword>
<keyword evidence="3" id="KW-0547">Nucleotide-binding</keyword>
<dbReference type="EMBL" id="PZEV01000020">
    <property type="protein sequence ID" value="PTI50916.1"/>
    <property type="molecule type" value="Genomic_DNA"/>
</dbReference>
<keyword evidence="1" id="KW-0472">Membrane</keyword>
<sequence length="502" mass="58035">MGSSIVLKLLKVTHYYRNKKTKKWYLPFGYGADDIDLNNISLHIYQGESLGIIGEPGSSKRLIGRLLSGSIEPDKGKLVQLDHIYYGDIEDRRMIHQTVKDYVTHIVELFPYQISNHKADQVIQYAHVDEQQVISKLSKQEFAQLLLSIARSCQSNIIILNHVLQYLDETFMNRATELSNEYIDNNQTMVFIDDDIDKIEQVSNYITWVSHGQIRMEGSVNQVIPTFIEHEKDRKSIESKEALASFDLDWKKSRTRMPEMTYNFKRIERYNHAKPPVFLVRFWTLMVSFILGLALMGIFIFNNLGIVNVPENNQATLQTQAKDTYEDKLAYGIALKGSSKLSGSSNLTLPKYSVVTIDGENSKNYRIDVSGNRYTIAKNQLEYFNPAGLYEKHSFKTLSPYIKSNYSKYVDYFNSHLHKEHSSVKKSLVPEDDNRFVADITSQPIKMIFNDENQLNGFVMPIVNKSELKDKFNIKKDIWICKSGDGYFIADLKDNKWIYIEL</sequence>
<feature type="domain" description="ABC transporter" evidence="2">
    <location>
        <begin position="7"/>
        <end position="236"/>
    </location>
</feature>
<dbReference type="SUPFAM" id="SSF52540">
    <property type="entry name" value="P-loop containing nucleoside triphosphate hydrolases"/>
    <property type="match status" value="1"/>
</dbReference>
<dbReference type="PROSITE" id="PS50893">
    <property type="entry name" value="ABC_TRANSPORTER_2"/>
    <property type="match status" value="1"/>
</dbReference>
<dbReference type="Pfam" id="PF22096">
    <property type="entry name" value="TagH_C"/>
    <property type="match status" value="1"/>
</dbReference>
<dbReference type="AlphaFoldDB" id="A0A2T4Q047"/>
<evidence type="ECO:0000313" key="4">
    <source>
        <dbReference type="Proteomes" id="UP000240717"/>
    </source>
</evidence>
<comment type="caution">
    <text evidence="3">The sequence shown here is derived from an EMBL/GenBank/DDBJ whole genome shotgun (WGS) entry which is preliminary data.</text>
</comment>
<dbReference type="Pfam" id="PF22269">
    <property type="entry name" value="TagH_SH3-like"/>
    <property type="match status" value="1"/>
</dbReference>
<dbReference type="Pfam" id="PF00005">
    <property type="entry name" value="ABC_tran"/>
    <property type="match status" value="1"/>
</dbReference>
<evidence type="ECO:0000259" key="2">
    <source>
        <dbReference type="PROSITE" id="PS50893"/>
    </source>
</evidence>
<dbReference type="InterPro" id="IPR027417">
    <property type="entry name" value="P-loop_NTPase"/>
</dbReference>
<gene>
    <name evidence="3" type="ORF">BU085_07240</name>
</gene>
<reference evidence="3 4" key="1">
    <citation type="journal article" date="2016" name="Front. Microbiol.">
        <title>Comprehensive Phylogenetic Analysis of Bovine Non-aureus Staphylococci Species Based on Whole-Genome Sequencing.</title>
        <authorList>
            <person name="Naushad S."/>
            <person name="Barkema H.W."/>
            <person name="Luby C."/>
            <person name="Condas L.A."/>
            <person name="Nobrega D.B."/>
            <person name="Carson D.A."/>
            <person name="De Buck J."/>
        </authorList>
    </citation>
    <scope>NUCLEOTIDE SEQUENCE [LARGE SCALE GENOMIC DNA]</scope>
    <source>
        <strain evidence="3 4">SNUC 2993</strain>
    </source>
</reference>
<dbReference type="GO" id="GO:0016887">
    <property type="term" value="F:ATP hydrolysis activity"/>
    <property type="evidence" value="ECO:0007669"/>
    <property type="project" value="InterPro"/>
</dbReference>
<dbReference type="PANTHER" id="PTHR46743">
    <property type="entry name" value="TEICHOIC ACIDS EXPORT ATP-BINDING PROTEIN TAGH"/>
    <property type="match status" value="1"/>
</dbReference>
<dbReference type="InterPro" id="IPR053990">
    <property type="entry name" value="TagH_C"/>
</dbReference>
<protein>
    <submittedName>
        <fullName evidence="3">Teichoic acid ABC transporter ATP-binding protein</fullName>
    </submittedName>
</protein>
<dbReference type="PANTHER" id="PTHR46743:SF2">
    <property type="entry name" value="TEICHOIC ACIDS EXPORT ATP-BINDING PROTEIN TAGH"/>
    <property type="match status" value="1"/>
</dbReference>